<dbReference type="InterPro" id="IPR005860">
    <property type="entry name" value="CobD"/>
</dbReference>
<dbReference type="NCBIfam" id="TIGR01140">
    <property type="entry name" value="L_thr_O3P_dcar"/>
    <property type="match status" value="1"/>
</dbReference>
<evidence type="ECO:0000313" key="11">
    <source>
        <dbReference type="EMBL" id="MCO6049809.1"/>
    </source>
</evidence>
<protein>
    <recommendedName>
        <fullName evidence="4">threonine-phosphate decarboxylase</fullName>
        <ecNumber evidence="4">4.1.1.81</ecNumber>
    </recommendedName>
    <alternativeName>
        <fullName evidence="8">L-threonine-O-3-phosphate decarboxylase</fullName>
    </alternativeName>
</protein>
<dbReference type="PROSITE" id="PS00105">
    <property type="entry name" value="AA_TRANSFER_CLASS_1"/>
    <property type="match status" value="1"/>
</dbReference>
<gene>
    <name evidence="11" type="primary">cobD</name>
    <name evidence="11" type="ORF">NGM99_08380</name>
</gene>
<proteinExistence type="predicted"/>
<organism evidence="11 12">
    <name type="scientific">Mesorhizobium liriopis</name>
    <dbReference type="NCBI Taxonomy" id="2953882"/>
    <lineage>
        <taxon>Bacteria</taxon>
        <taxon>Pseudomonadati</taxon>
        <taxon>Pseudomonadota</taxon>
        <taxon>Alphaproteobacteria</taxon>
        <taxon>Hyphomicrobiales</taxon>
        <taxon>Phyllobacteriaceae</taxon>
        <taxon>Mesorhizobium</taxon>
    </lineage>
</organism>
<dbReference type="EMBL" id="JAMXQS010000004">
    <property type="protein sequence ID" value="MCO6049809.1"/>
    <property type="molecule type" value="Genomic_DNA"/>
</dbReference>
<evidence type="ECO:0000256" key="6">
    <source>
        <dbReference type="ARBA" id="ARBA00022898"/>
    </source>
</evidence>
<dbReference type="RefSeq" id="WP_252817950.1">
    <property type="nucleotide sequence ID" value="NZ_JAMXQS010000004.1"/>
</dbReference>
<dbReference type="PANTHER" id="PTHR42885:SF1">
    <property type="entry name" value="THREONINE-PHOSPHATE DECARBOXYLASE"/>
    <property type="match status" value="1"/>
</dbReference>
<evidence type="ECO:0000256" key="4">
    <source>
        <dbReference type="ARBA" id="ARBA00012285"/>
    </source>
</evidence>
<comment type="pathway">
    <text evidence="3">Cofactor biosynthesis; adenosylcobalamin biosynthesis.</text>
</comment>
<dbReference type="InterPro" id="IPR015422">
    <property type="entry name" value="PyrdxlP-dep_Trfase_small"/>
</dbReference>
<dbReference type="SUPFAM" id="SSF53383">
    <property type="entry name" value="PLP-dependent transferases"/>
    <property type="match status" value="1"/>
</dbReference>
<dbReference type="InterPro" id="IPR015421">
    <property type="entry name" value="PyrdxlP-dep_Trfase_major"/>
</dbReference>
<dbReference type="PANTHER" id="PTHR42885">
    <property type="entry name" value="HISTIDINOL-PHOSPHATE AMINOTRANSFERASE-RELATED"/>
    <property type="match status" value="1"/>
</dbReference>
<dbReference type="InterPro" id="IPR004839">
    <property type="entry name" value="Aminotransferase_I/II_large"/>
</dbReference>
<reference evidence="11 12" key="1">
    <citation type="submission" date="2022-06" db="EMBL/GenBank/DDBJ databases">
        <title>Mesorhizobium sp. strain RP14 Genome sequencing and assembly.</title>
        <authorList>
            <person name="Kim I."/>
        </authorList>
    </citation>
    <scope>NUCLEOTIDE SEQUENCE [LARGE SCALE GENOMIC DNA]</scope>
    <source>
        <strain evidence="12">RP14(2022)</strain>
    </source>
</reference>
<evidence type="ECO:0000256" key="1">
    <source>
        <dbReference type="ARBA" id="ARBA00001933"/>
    </source>
</evidence>
<dbReference type="Proteomes" id="UP001205906">
    <property type="component" value="Unassembled WGS sequence"/>
</dbReference>
<accession>A0ABT1C4P4</accession>
<dbReference type="EC" id="4.1.1.81" evidence="4"/>
<comment type="cofactor">
    <cofactor evidence="1">
        <name>pyridoxal 5'-phosphate</name>
        <dbReference type="ChEBI" id="CHEBI:597326"/>
    </cofactor>
</comment>
<comment type="caution">
    <text evidence="11">The sequence shown here is derived from an EMBL/GenBank/DDBJ whole genome shotgun (WGS) entry which is preliminary data.</text>
</comment>
<feature type="domain" description="Aminotransferase class I/classII large" evidence="10">
    <location>
        <begin position="63"/>
        <end position="321"/>
    </location>
</feature>
<sequence>MEAETDAIRDHGGSLATARALFPHAPAPWIDLSTGINPHPYKLPPIPASAWERLPEDADIECLCEAAVRRYGAPSAAHLVAAPGTQALLPRVAAMVKPGRAAVWTPTYAEHARALVRAGHEVIEVSNIDALADADIAVLVNPNNPDGRLLSAEELCALARKLERREGMLVVDEAFMDVREADGWSVAGAVETHANLVVLRSFGKFYGLAGLRLGFAVASTRIVERLRSELGPWAVSGPAVAVGCVALGDDRWASATRARLAAAADRLDHLLGSHGLKVAGGTSLFRFVRTERSAEVFEACGRAGLYLRRFDVMPDALRFGLPPDDQAFARLERALAR</sequence>
<evidence type="ECO:0000256" key="3">
    <source>
        <dbReference type="ARBA" id="ARBA00004953"/>
    </source>
</evidence>
<dbReference type="InterPro" id="IPR015424">
    <property type="entry name" value="PyrdxlP-dep_Trfase"/>
</dbReference>
<evidence type="ECO:0000256" key="5">
    <source>
        <dbReference type="ARBA" id="ARBA00022573"/>
    </source>
</evidence>
<keyword evidence="6" id="KW-0663">Pyridoxal phosphate</keyword>
<evidence type="ECO:0000259" key="10">
    <source>
        <dbReference type="Pfam" id="PF00155"/>
    </source>
</evidence>
<name>A0ABT1C4P4_9HYPH</name>
<comment type="function">
    <text evidence="2">Decarboxylates L-threonine-O-3-phosphate to yield (R)-1-amino-2-propanol O-2-phosphate, the precursor for the linkage between the nucleotide loop and the corrin ring in cobalamin.</text>
</comment>
<evidence type="ECO:0000313" key="12">
    <source>
        <dbReference type="Proteomes" id="UP001205906"/>
    </source>
</evidence>
<evidence type="ECO:0000256" key="2">
    <source>
        <dbReference type="ARBA" id="ARBA00003444"/>
    </source>
</evidence>
<dbReference type="Gene3D" id="3.40.640.10">
    <property type="entry name" value="Type I PLP-dependent aspartate aminotransferase-like (Major domain)"/>
    <property type="match status" value="1"/>
</dbReference>
<dbReference type="CDD" id="cd00609">
    <property type="entry name" value="AAT_like"/>
    <property type="match status" value="1"/>
</dbReference>
<dbReference type="GO" id="GO:0048472">
    <property type="term" value="F:threonine-phosphate decarboxylase activity"/>
    <property type="evidence" value="ECO:0007669"/>
    <property type="project" value="UniProtKB-EC"/>
</dbReference>
<comment type="catalytic activity">
    <reaction evidence="9">
        <text>O-phospho-L-threonine + H(+) = (R)-1-aminopropan-2-yl phosphate + CO2</text>
        <dbReference type="Rhea" id="RHEA:11492"/>
        <dbReference type="ChEBI" id="CHEBI:15378"/>
        <dbReference type="ChEBI" id="CHEBI:16526"/>
        <dbReference type="ChEBI" id="CHEBI:58563"/>
        <dbReference type="ChEBI" id="CHEBI:58675"/>
        <dbReference type="EC" id="4.1.1.81"/>
    </reaction>
</comment>
<evidence type="ECO:0000256" key="9">
    <source>
        <dbReference type="ARBA" id="ARBA00048531"/>
    </source>
</evidence>
<dbReference type="Gene3D" id="3.90.1150.10">
    <property type="entry name" value="Aspartate Aminotransferase, domain 1"/>
    <property type="match status" value="1"/>
</dbReference>
<dbReference type="InterPro" id="IPR004838">
    <property type="entry name" value="NHTrfase_class1_PyrdxlP-BS"/>
</dbReference>
<keyword evidence="7 11" id="KW-0456">Lyase</keyword>
<keyword evidence="5" id="KW-0169">Cobalamin biosynthesis</keyword>
<evidence type="ECO:0000256" key="8">
    <source>
        <dbReference type="ARBA" id="ARBA00029996"/>
    </source>
</evidence>
<evidence type="ECO:0000256" key="7">
    <source>
        <dbReference type="ARBA" id="ARBA00023239"/>
    </source>
</evidence>
<keyword evidence="12" id="KW-1185">Reference proteome</keyword>
<dbReference type="Pfam" id="PF00155">
    <property type="entry name" value="Aminotran_1_2"/>
    <property type="match status" value="1"/>
</dbReference>